<accession>A0A2N5Y2R0</accession>
<protein>
    <submittedName>
        <fullName evidence="5">Translation initiation factor</fullName>
    </submittedName>
</protein>
<reference evidence="6" key="1">
    <citation type="submission" date="2017-11" db="EMBL/GenBank/DDBJ databases">
        <title>The draft genome sequence of Chromatocurvus sp. F02.</title>
        <authorList>
            <person name="Du Z.-J."/>
            <person name="Chang Y.-Q."/>
        </authorList>
    </citation>
    <scope>NUCLEOTIDE SEQUENCE [LARGE SCALE GENOMIC DNA]</scope>
    <source>
        <strain evidence="6">F02</strain>
    </source>
</reference>
<evidence type="ECO:0000256" key="2">
    <source>
        <dbReference type="ARBA" id="ARBA00022845"/>
    </source>
</evidence>
<dbReference type="Gene3D" id="3.30.780.10">
    <property type="entry name" value="SUI1-like domain"/>
    <property type="match status" value="1"/>
</dbReference>
<dbReference type="EMBL" id="PKLZ01000007">
    <property type="protein sequence ID" value="PLW82683.1"/>
    <property type="molecule type" value="Genomic_DNA"/>
</dbReference>
<dbReference type="Proteomes" id="UP000234845">
    <property type="component" value="Unassembled WGS sequence"/>
</dbReference>
<dbReference type="PROSITE" id="PS50296">
    <property type="entry name" value="SUI1"/>
    <property type="match status" value="1"/>
</dbReference>
<dbReference type="InterPro" id="IPR050318">
    <property type="entry name" value="DENR/SUI1_TIF"/>
</dbReference>
<dbReference type="OrthoDB" id="9792915at2"/>
<dbReference type="AlphaFoldDB" id="A0A2N5Y2R0"/>
<evidence type="ECO:0000313" key="6">
    <source>
        <dbReference type="Proteomes" id="UP000234845"/>
    </source>
</evidence>
<dbReference type="GO" id="GO:0002188">
    <property type="term" value="P:translation reinitiation"/>
    <property type="evidence" value="ECO:0007669"/>
    <property type="project" value="TreeGrafter"/>
</dbReference>
<dbReference type="PANTHER" id="PTHR12789:SF0">
    <property type="entry name" value="DENSITY-REGULATED PROTEIN"/>
    <property type="match status" value="1"/>
</dbReference>
<evidence type="ECO:0000256" key="3">
    <source>
        <dbReference type="ARBA" id="ARBA00022917"/>
    </source>
</evidence>
<dbReference type="InterPro" id="IPR001950">
    <property type="entry name" value="SUI1"/>
</dbReference>
<dbReference type="SUPFAM" id="SSF55159">
    <property type="entry name" value="eIF1-like"/>
    <property type="match status" value="1"/>
</dbReference>
<organism evidence="5 6">
    <name type="scientific">Kineobactrum sediminis</name>
    <dbReference type="NCBI Taxonomy" id="1905677"/>
    <lineage>
        <taxon>Bacteria</taxon>
        <taxon>Pseudomonadati</taxon>
        <taxon>Pseudomonadota</taxon>
        <taxon>Gammaproteobacteria</taxon>
        <taxon>Cellvibrionales</taxon>
        <taxon>Halieaceae</taxon>
        <taxon>Kineobactrum</taxon>
    </lineage>
</organism>
<keyword evidence="5" id="KW-0396">Initiation factor</keyword>
<dbReference type="Pfam" id="PF01253">
    <property type="entry name" value="SUI1"/>
    <property type="match status" value="1"/>
</dbReference>
<evidence type="ECO:0000256" key="1">
    <source>
        <dbReference type="ARBA" id="ARBA00005422"/>
    </source>
</evidence>
<dbReference type="InterPro" id="IPR036877">
    <property type="entry name" value="SUI1_dom_sf"/>
</dbReference>
<dbReference type="PANTHER" id="PTHR12789">
    <property type="entry name" value="DENSITY-REGULATED PROTEIN HOMOLOG"/>
    <property type="match status" value="1"/>
</dbReference>
<comment type="similarity">
    <text evidence="1">Belongs to the SUI1 family.</text>
</comment>
<comment type="caution">
    <text evidence="5">The sequence shown here is derived from an EMBL/GenBank/DDBJ whole genome shotgun (WGS) entry which is preliminary data.</text>
</comment>
<name>A0A2N5Y2R0_9GAMM</name>
<dbReference type="InterPro" id="IPR005872">
    <property type="entry name" value="SUI1_arc_bac"/>
</dbReference>
<feature type="domain" description="SUI1" evidence="4">
    <location>
        <begin position="50"/>
        <end position="113"/>
    </location>
</feature>
<proteinExistence type="inferred from homology"/>
<sequence length="121" mass="12896">MAKHDSTNSRLVYSTASGRLCPQCQRPVAGCVCGKDRPVTVGDGIVRLHRETKGRGGKAVTIVKGLPLAPTELRALAKVLKQKCGVGGAVKDQDIEIQGDQRSLLQKELESRGYQVKISGG</sequence>
<dbReference type="PIRSF" id="PIRSF037511">
    <property type="entry name" value="Transl_init_SUI1_pro"/>
    <property type="match status" value="1"/>
</dbReference>
<dbReference type="NCBIfam" id="NF005297">
    <property type="entry name" value="PRK06824.1"/>
    <property type="match status" value="1"/>
</dbReference>
<evidence type="ECO:0000259" key="4">
    <source>
        <dbReference type="PROSITE" id="PS50296"/>
    </source>
</evidence>
<dbReference type="FunFam" id="3.30.780.10:FF:000002">
    <property type="entry name" value="Stress response translation initiation inhibitor"/>
    <property type="match status" value="1"/>
</dbReference>
<dbReference type="RefSeq" id="WP_101521151.1">
    <property type="nucleotide sequence ID" value="NZ_PKLZ01000007.1"/>
</dbReference>
<dbReference type="GO" id="GO:0006417">
    <property type="term" value="P:regulation of translation"/>
    <property type="evidence" value="ECO:0007669"/>
    <property type="project" value="UniProtKB-KW"/>
</dbReference>
<keyword evidence="6" id="KW-1185">Reference proteome</keyword>
<keyword evidence="3" id="KW-0648">Protein biosynthesis</keyword>
<dbReference type="GO" id="GO:0003743">
    <property type="term" value="F:translation initiation factor activity"/>
    <property type="evidence" value="ECO:0007669"/>
    <property type="project" value="UniProtKB-KW"/>
</dbReference>
<dbReference type="GO" id="GO:0001731">
    <property type="term" value="P:formation of translation preinitiation complex"/>
    <property type="evidence" value="ECO:0007669"/>
    <property type="project" value="TreeGrafter"/>
</dbReference>
<evidence type="ECO:0000313" key="5">
    <source>
        <dbReference type="EMBL" id="PLW82683.1"/>
    </source>
</evidence>
<keyword evidence="2" id="KW-0810">Translation regulation</keyword>
<gene>
    <name evidence="5" type="ORF">CWI75_08865</name>
</gene>
<dbReference type="GO" id="GO:0003729">
    <property type="term" value="F:mRNA binding"/>
    <property type="evidence" value="ECO:0007669"/>
    <property type="project" value="TreeGrafter"/>
</dbReference>
<dbReference type="CDD" id="cd11567">
    <property type="entry name" value="YciH_like"/>
    <property type="match status" value="1"/>
</dbReference>